<evidence type="ECO:0000313" key="2">
    <source>
        <dbReference type="EMBL" id="CAH8341672.1"/>
    </source>
</evidence>
<comment type="caution">
    <text evidence="2">The sequence shown here is derived from an EMBL/GenBank/DDBJ whole genome shotgun (WGS) entry which is preliminary data.</text>
</comment>
<dbReference type="InterPro" id="IPR007722">
    <property type="entry name" value="DCP2_BoxA"/>
</dbReference>
<dbReference type="PANTHER" id="PTHR23114">
    <property type="entry name" value="M7GPPPN-MRNA HYDROLASE"/>
    <property type="match status" value="1"/>
</dbReference>
<dbReference type="SUPFAM" id="SSF140586">
    <property type="entry name" value="Dcp2 domain-like"/>
    <property type="match status" value="1"/>
</dbReference>
<feature type="domain" description="mRNA decapping protein 2 Box A" evidence="1">
    <location>
        <begin position="7"/>
        <end position="87"/>
    </location>
</feature>
<dbReference type="SMART" id="SM01125">
    <property type="entry name" value="DCP2"/>
    <property type="match status" value="1"/>
</dbReference>
<proteinExistence type="predicted"/>
<organism evidence="2 3">
    <name type="scientific">Eruca vesicaria subsp. sativa</name>
    <name type="common">Garden rocket</name>
    <name type="synonym">Eruca sativa</name>
    <dbReference type="NCBI Taxonomy" id="29727"/>
    <lineage>
        <taxon>Eukaryota</taxon>
        <taxon>Viridiplantae</taxon>
        <taxon>Streptophyta</taxon>
        <taxon>Embryophyta</taxon>
        <taxon>Tracheophyta</taxon>
        <taxon>Spermatophyta</taxon>
        <taxon>Magnoliopsida</taxon>
        <taxon>eudicotyledons</taxon>
        <taxon>Gunneridae</taxon>
        <taxon>Pentapetalae</taxon>
        <taxon>rosids</taxon>
        <taxon>malvids</taxon>
        <taxon>Brassicales</taxon>
        <taxon>Brassicaceae</taxon>
        <taxon>Brassiceae</taxon>
        <taxon>Eruca</taxon>
    </lineage>
</organism>
<dbReference type="EMBL" id="CAKOAT010147110">
    <property type="protein sequence ID" value="CAH8341672.1"/>
    <property type="molecule type" value="Genomic_DNA"/>
</dbReference>
<reference evidence="2 3" key="1">
    <citation type="submission" date="2022-03" db="EMBL/GenBank/DDBJ databases">
        <authorList>
            <person name="Macdonald S."/>
            <person name="Ahmed S."/>
            <person name="Newling K."/>
        </authorList>
    </citation>
    <scope>NUCLEOTIDE SEQUENCE [LARGE SCALE GENOMIC DNA]</scope>
</reference>
<accession>A0ABC8K191</accession>
<dbReference type="PANTHER" id="PTHR23114:SF26">
    <property type="entry name" value="NUDIX HYDROLASE DOMAIN-CONTAINING PROTEIN"/>
    <property type="match status" value="1"/>
</dbReference>
<sequence length="87" mass="10377">MSSLPSKKLLDDLYTRFVVNGPEEDKKSFNRLMFLVESAHWYYEDTVVENDKTLKSLSFREFTCLLFNNSDLLRPQVANMDRIFRDF</sequence>
<feature type="non-terminal residue" evidence="2">
    <location>
        <position position="87"/>
    </location>
</feature>
<protein>
    <recommendedName>
        <fullName evidence="1">mRNA decapping protein 2 Box A domain-containing protein</fullName>
    </recommendedName>
</protein>
<dbReference type="AlphaFoldDB" id="A0ABC8K191"/>
<evidence type="ECO:0000259" key="1">
    <source>
        <dbReference type="SMART" id="SM01125"/>
    </source>
</evidence>
<name>A0ABC8K191_ERUVS</name>
<gene>
    <name evidence="2" type="ORF">ERUC_LOCUS15689</name>
</gene>
<dbReference type="Gene3D" id="1.10.10.1050">
    <property type="entry name" value="Dcp2, box A domain"/>
    <property type="match status" value="1"/>
</dbReference>
<evidence type="ECO:0000313" key="3">
    <source>
        <dbReference type="Proteomes" id="UP001642260"/>
    </source>
</evidence>
<dbReference type="Proteomes" id="UP001642260">
    <property type="component" value="Unassembled WGS sequence"/>
</dbReference>
<dbReference type="InterPro" id="IPR036189">
    <property type="entry name" value="DCP2_BoxA_sf"/>
</dbReference>
<dbReference type="Pfam" id="PF05026">
    <property type="entry name" value="DCP2"/>
    <property type="match status" value="1"/>
</dbReference>
<keyword evidence="3" id="KW-1185">Reference proteome</keyword>